<dbReference type="Gene3D" id="2.30.130.100">
    <property type="match status" value="1"/>
</dbReference>
<accession>A0A023G634</accession>
<evidence type="ECO:0000256" key="1">
    <source>
        <dbReference type="SAM" id="SignalP"/>
    </source>
</evidence>
<feature type="chain" id="PRO_5001520701" evidence="1">
    <location>
        <begin position="22"/>
        <end position="343"/>
    </location>
</feature>
<protein>
    <submittedName>
        <fullName evidence="2">Putative secreted protein</fullName>
    </submittedName>
</protein>
<proteinExistence type="evidence at transcript level"/>
<keyword evidence="1" id="KW-0732">Signal</keyword>
<organism evidence="2">
    <name type="scientific">Amblyomma triste</name>
    <name type="common">Neotropical tick</name>
    <dbReference type="NCBI Taxonomy" id="251400"/>
    <lineage>
        <taxon>Eukaryota</taxon>
        <taxon>Metazoa</taxon>
        <taxon>Ecdysozoa</taxon>
        <taxon>Arthropoda</taxon>
        <taxon>Chelicerata</taxon>
        <taxon>Arachnida</taxon>
        <taxon>Acari</taxon>
        <taxon>Parasitiformes</taxon>
        <taxon>Ixodida</taxon>
        <taxon>Ixodoidea</taxon>
        <taxon>Ixodidae</taxon>
        <taxon>Amblyomminae</taxon>
        <taxon>Amblyomma</taxon>
    </lineage>
</organism>
<sequence length="343" mass="38116">MPEPIFLWTLTIVFSLHHVQGAQDSSFSVAYSCSRKIARVNKNFNVTGACVEFCSDGNTSEINDESVCEYEVTYPGRFSDEWVLRTGHCVNGTCLEPGEESRQSAVNISCLPPPREPFGGELLFPECKYPCFYEGTENAPDGSPCVFKRRQREDFLTGYKPPTEAGVCKNGSCVHDLSEKCRPELIDATREVKVVKHCSIKCPNGTLRHAPDGRQCALRTSRRWFKFFGTYASATGICQNGTCVPYPNTTTPEDPDCSGDKVLVNIVNKKETIAVGCQVRCKNGTIVNKPDGTICLFEYRLLKHGWFSSLEYYGLGHCLKGVCVSGEHPYAITVEASPKYKHK</sequence>
<evidence type="ECO:0000313" key="2">
    <source>
        <dbReference type="EMBL" id="JAC28318.1"/>
    </source>
</evidence>
<feature type="signal peptide" evidence="1">
    <location>
        <begin position="1"/>
        <end position="21"/>
    </location>
</feature>
<dbReference type="EMBL" id="GBBM01007100">
    <property type="protein sequence ID" value="JAC28318.1"/>
    <property type="molecule type" value="mRNA"/>
</dbReference>
<dbReference type="AlphaFoldDB" id="A0A023G634"/>
<reference evidence="2" key="1">
    <citation type="submission" date="2014-03" db="EMBL/GenBank/DDBJ databases">
        <title>The sialotranscriptome of Amblyomma triste, Amblyomma parvum and Amblyomma cajennense ticks, uncovered by 454-based RNA-seq.</title>
        <authorList>
            <person name="Garcia G.R."/>
            <person name="Gardinassi L.G."/>
            <person name="Ribeiro J.M."/>
            <person name="Anatriello E."/>
            <person name="Ferreira B.R."/>
            <person name="Moreira H.N."/>
            <person name="Mafra C."/>
            <person name="Olegario M.M."/>
            <person name="Szabo P.J."/>
            <person name="Miranda-Santos I.K."/>
            <person name="Maruyama S.R."/>
        </authorList>
    </citation>
    <scope>NUCLEOTIDE SEQUENCE</scope>
    <source>
        <strain evidence="2">Mato Grasso do Sul</strain>
        <tissue evidence="2">Salivary glands</tissue>
    </source>
</reference>
<name>A0A023G634_AMBTT</name>